<comment type="caution">
    <text evidence="1">The sequence shown here is derived from an EMBL/GenBank/DDBJ whole genome shotgun (WGS) entry which is preliminary data.</text>
</comment>
<name>A0A395UZL3_9FIRM</name>
<dbReference type="EMBL" id="QSES01000002">
    <property type="protein sequence ID" value="RGZ95436.1"/>
    <property type="molecule type" value="Genomic_DNA"/>
</dbReference>
<evidence type="ECO:0000313" key="2">
    <source>
        <dbReference type="EMBL" id="RGZ95436.1"/>
    </source>
</evidence>
<evidence type="ECO:0000313" key="3">
    <source>
        <dbReference type="EMBL" id="RHE32678.1"/>
    </source>
</evidence>
<dbReference type="Proteomes" id="UP000283721">
    <property type="component" value="Unassembled WGS sequence"/>
</dbReference>
<reference evidence="4 5" key="1">
    <citation type="submission" date="2018-08" db="EMBL/GenBank/DDBJ databases">
        <title>A genome reference for cultivated species of the human gut microbiota.</title>
        <authorList>
            <person name="Zou Y."/>
            <person name="Xue W."/>
            <person name="Luo G."/>
        </authorList>
    </citation>
    <scope>NUCLEOTIDE SEQUENCE [LARGE SCALE GENOMIC DNA]</scope>
    <source>
        <strain evidence="1 4">AF25-15</strain>
        <strain evidence="3 6">AM29-10</strain>
        <strain evidence="2 5">AM47-6BH</strain>
    </source>
</reference>
<accession>A0A395UZL3</accession>
<evidence type="ECO:0000313" key="6">
    <source>
        <dbReference type="Proteomes" id="UP000285290"/>
    </source>
</evidence>
<evidence type="ECO:0000313" key="1">
    <source>
        <dbReference type="EMBL" id="RGR55588.1"/>
    </source>
</evidence>
<organism evidence="1 4">
    <name type="scientific">Agathobacter rectalis</name>
    <dbReference type="NCBI Taxonomy" id="39491"/>
    <lineage>
        <taxon>Bacteria</taxon>
        <taxon>Bacillati</taxon>
        <taxon>Bacillota</taxon>
        <taxon>Clostridia</taxon>
        <taxon>Lachnospirales</taxon>
        <taxon>Lachnospiraceae</taxon>
        <taxon>Agathobacter</taxon>
    </lineage>
</organism>
<dbReference type="EMBL" id="QRUJ01000004">
    <property type="protein sequence ID" value="RGR55588.1"/>
    <property type="molecule type" value="Genomic_DNA"/>
</dbReference>
<sequence length="264" mass="30568">MADKDYKAFIVEGEAREPQVIDNISKVFFKYGNLKIITLPAGENIYMLWKKLKADDFDTDIIEVLRESNKKIREQLEGLSRDDFSEVFLFFDYDVHQTNLGKADDGDVIKQMLESFDNETENGKLYISYPMVEALRDFEAGKCGNGDNCFVEISDLAQYKNISSRNSLNPHFRDYNIDVWKEIVNVFSMRISCLLGNAEVISYEQYLDEANPYDIFMCEQALAGNNKVFIISAFPEFLVDYFGMKLWRTCVKHAKNQLDICNCK</sequence>
<protein>
    <submittedName>
        <fullName evidence="1">Uncharacterized protein</fullName>
    </submittedName>
</protein>
<dbReference type="RefSeq" id="WP_117996834.1">
    <property type="nucleotide sequence ID" value="NZ_JAQDCR010000022.1"/>
</dbReference>
<dbReference type="Proteomes" id="UP000285290">
    <property type="component" value="Unassembled WGS sequence"/>
</dbReference>
<gene>
    <name evidence="3" type="ORF">DW753_06635</name>
    <name evidence="2" type="ORF">DW967_01205</name>
    <name evidence="1" type="ORF">DWY38_05540</name>
</gene>
<dbReference type="EMBL" id="QSKC01000006">
    <property type="protein sequence ID" value="RHE32678.1"/>
    <property type="molecule type" value="Genomic_DNA"/>
</dbReference>
<proteinExistence type="predicted"/>
<dbReference type="AlphaFoldDB" id="A0A395UZL3"/>
<evidence type="ECO:0000313" key="4">
    <source>
        <dbReference type="Proteomes" id="UP000266066"/>
    </source>
</evidence>
<evidence type="ECO:0000313" key="5">
    <source>
        <dbReference type="Proteomes" id="UP000283721"/>
    </source>
</evidence>
<dbReference type="Proteomes" id="UP000266066">
    <property type="component" value="Unassembled WGS sequence"/>
</dbReference>